<name>A0A4V3UMT2_9EURO</name>
<evidence type="ECO:0000313" key="4">
    <source>
        <dbReference type="EMBL" id="THC88504.1"/>
    </source>
</evidence>
<dbReference type="VEuPathDB" id="FungiDB:EYZ11_012053"/>
<comment type="caution">
    <text evidence="4">The sequence shown here is derived from an EMBL/GenBank/DDBJ whole genome shotgun (WGS) entry which is preliminary data.</text>
</comment>
<evidence type="ECO:0000313" key="3">
    <source>
        <dbReference type="EMBL" id="KAA8645411.1"/>
    </source>
</evidence>
<evidence type="ECO:0000313" key="5">
    <source>
        <dbReference type="Proteomes" id="UP000308092"/>
    </source>
</evidence>
<reference evidence="4 5" key="1">
    <citation type="submission" date="2019-03" db="EMBL/GenBank/DDBJ databases">
        <title>The genome sequence of a newly discovered highly antifungal drug resistant Aspergillus species, Aspergillus tanneri NIH 1004.</title>
        <authorList>
            <person name="Mounaud S."/>
            <person name="Singh I."/>
            <person name="Joardar V."/>
            <person name="Pakala S."/>
            <person name="Pakala S."/>
            <person name="Venepally P."/>
            <person name="Hoover J."/>
            <person name="Nierman W."/>
            <person name="Chung J."/>
            <person name="Losada L."/>
        </authorList>
    </citation>
    <scope>NUCLEOTIDE SEQUENCE [LARGE SCALE GENOMIC DNA]</scope>
    <source>
        <strain evidence="4 5">NIH1004</strain>
    </source>
</reference>
<feature type="signal peptide" evidence="2">
    <location>
        <begin position="1"/>
        <end position="16"/>
    </location>
</feature>
<dbReference type="AlphaFoldDB" id="A0A4V3UMT2"/>
<dbReference type="GeneID" id="54329532"/>
<dbReference type="OrthoDB" id="5152093at2759"/>
<evidence type="ECO:0000256" key="2">
    <source>
        <dbReference type="SAM" id="SignalP"/>
    </source>
</evidence>
<gene>
    <name evidence="3" type="ORF">ATNIH1004_006830</name>
    <name evidence="4" type="ORF">EYZ11_012053</name>
</gene>
<proteinExistence type="predicted"/>
<keyword evidence="5" id="KW-1185">Reference proteome</keyword>
<evidence type="ECO:0000313" key="6">
    <source>
        <dbReference type="Proteomes" id="UP000324241"/>
    </source>
</evidence>
<protein>
    <recommendedName>
        <fullName evidence="7">GPI anchored serine-threonine rich protein</fullName>
    </recommendedName>
</protein>
<feature type="region of interest" description="Disordered" evidence="1">
    <location>
        <begin position="103"/>
        <end position="154"/>
    </location>
</feature>
<accession>A0A4V3UMT2</accession>
<dbReference type="Proteomes" id="UP000308092">
    <property type="component" value="Unassembled WGS sequence"/>
</dbReference>
<sequence length="179" mass="17634">MYKLIATTLMASVVLAGNIDAIVARQISTCEDHTGYKTCHSGCIPINYTCCPVLQGGCEPGTYCTDEGCCPIGETCSGGGGISSGTLTGTYTNTITATNTIPQTLTSTSSAEETTSSTSTSRSLIPSSTSSSSTPSSTPGGSGSTSASPSTPLHTGGASTLNIKFGAVAGLIAGGAALL</sequence>
<dbReference type="EMBL" id="QUQM01000007">
    <property type="protein sequence ID" value="KAA8645411.1"/>
    <property type="molecule type" value="Genomic_DNA"/>
</dbReference>
<evidence type="ECO:0008006" key="7">
    <source>
        <dbReference type="Google" id="ProtNLM"/>
    </source>
</evidence>
<feature type="chain" id="PRO_5044091374" description="GPI anchored serine-threonine rich protein" evidence="2">
    <location>
        <begin position="17"/>
        <end position="179"/>
    </location>
</feature>
<dbReference type="STRING" id="1220188.A0A4V3UMT2"/>
<evidence type="ECO:0000256" key="1">
    <source>
        <dbReference type="SAM" id="MobiDB-lite"/>
    </source>
</evidence>
<dbReference type="EMBL" id="SOSA01000831">
    <property type="protein sequence ID" value="THC88504.1"/>
    <property type="molecule type" value="Genomic_DNA"/>
</dbReference>
<organism evidence="4 5">
    <name type="scientific">Aspergillus tanneri</name>
    <dbReference type="NCBI Taxonomy" id="1220188"/>
    <lineage>
        <taxon>Eukaryota</taxon>
        <taxon>Fungi</taxon>
        <taxon>Dikarya</taxon>
        <taxon>Ascomycota</taxon>
        <taxon>Pezizomycotina</taxon>
        <taxon>Eurotiomycetes</taxon>
        <taxon>Eurotiomycetidae</taxon>
        <taxon>Eurotiales</taxon>
        <taxon>Aspergillaceae</taxon>
        <taxon>Aspergillus</taxon>
        <taxon>Aspergillus subgen. Circumdati</taxon>
    </lineage>
</organism>
<dbReference type="RefSeq" id="XP_033424772.1">
    <property type="nucleotide sequence ID" value="XM_033571457.1"/>
</dbReference>
<feature type="compositionally biased region" description="Low complexity" evidence="1">
    <location>
        <begin position="103"/>
        <end position="152"/>
    </location>
</feature>
<keyword evidence="2" id="KW-0732">Signal</keyword>
<reference evidence="3 6" key="2">
    <citation type="submission" date="2019-08" db="EMBL/GenBank/DDBJ databases">
        <title>The genome sequence of a newly discovered highly antifungal drug resistant Aspergillus species, Aspergillus tanneri NIH 1004.</title>
        <authorList>
            <person name="Mounaud S."/>
            <person name="Singh I."/>
            <person name="Joardar V."/>
            <person name="Pakala S."/>
            <person name="Pakala S."/>
            <person name="Venepally P."/>
            <person name="Chung J.K."/>
            <person name="Losada L."/>
            <person name="Nierman W.C."/>
        </authorList>
    </citation>
    <scope>NUCLEOTIDE SEQUENCE [LARGE SCALE GENOMIC DNA]</scope>
    <source>
        <strain evidence="3 6">NIH1004</strain>
    </source>
</reference>
<dbReference type="Proteomes" id="UP000324241">
    <property type="component" value="Unassembled WGS sequence"/>
</dbReference>